<evidence type="ECO:0000256" key="4">
    <source>
        <dbReference type="ARBA" id="ARBA00023027"/>
    </source>
</evidence>
<comment type="subunit">
    <text evidence="2">Homotetramer.</text>
</comment>
<dbReference type="PROSITE" id="PS00070">
    <property type="entry name" value="ALDEHYDE_DEHYDR_CYS"/>
    <property type="match status" value="1"/>
</dbReference>
<gene>
    <name evidence="9" type="ORF">E6K81_05450</name>
</gene>
<dbReference type="InterPro" id="IPR015590">
    <property type="entry name" value="Aldehyde_DH_dom"/>
</dbReference>
<feature type="active site" evidence="6">
    <location>
        <position position="249"/>
    </location>
</feature>
<dbReference type="InterPro" id="IPR016161">
    <property type="entry name" value="Ald_DH/histidinol_DH"/>
</dbReference>
<keyword evidence="3 7" id="KW-0560">Oxidoreductase</keyword>
<dbReference type="AlphaFoldDB" id="A0A538UB87"/>
<dbReference type="Gene3D" id="3.40.309.10">
    <property type="entry name" value="Aldehyde Dehydrogenase, Chain A, domain 2"/>
    <property type="match status" value="1"/>
</dbReference>
<evidence type="ECO:0000256" key="2">
    <source>
        <dbReference type="ARBA" id="ARBA00011881"/>
    </source>
</evidence>
<organism evidence="9 10">
    <name type="scientific">Eiseniibacteriota bacterium</name>
    <dbReference type="NCBI Taxonomy" id="2212470"/>
    <lineage>
        <taxon>Bacteria</taxon>
        <taxon>Candidatus Eiseniibacteriota</taxon>
    </lineage>
</organism>
<evidence type="ECO:0000313" key="10">
    <source>
        <dbReference type="Proteomes" id="UP000319771"/>
    </source>
</evidence>
<feature type="domain" description="Aldehyde dehydrogenase" evidence="8">
    <location>
        <begin position="13"/>
        <end position="477"/>
    </location>
</feature>
<dbReference type="EMBL" id="VBPB01000080">
    <property type="protein sequence ID" value="TMQ73156.1"/>
    <property type="molecule type" value="Genomic_DNA"/>
</dbReference>
<evidence type="ECO:0000256" key="3">
    <source>
        <dbReference type="ARBA" id="ARBA00023002"/>
    </source>
</evidence>
<protein>
    <recommendedName>
        <fullName evidence="5">aldehyde dehydrogenase (NAD(+))</fullName>
        <ecNumber evidence="5">1.2.1.3</ecNumber>
    </recommendedName>
</protein>
<dbReference type="EC" id="1.2.1.3" evidence="5"/>
<dbReference type="GO" id="GO:0004029">
    <property type="term" value="F:aldehyde dehydrogenase (NAD+) activity"/>
    <property type="evidence" value="ECO:0007669"/>
    <property type="project" value="UniProtKB-EC"/>
</dbReference>
<evidence type="ECO:0000256" key="6">
    <source>
        <dbReference type="PROSITE-ProRule" id="PRU10007"/>
    </source>
</evidence>
<proteinExistence type="inferred from homology"/>
<reference evidence="9 10" key="1">
    <citation type="journal article" date="2019" name="Nat. Microbiol.">
        <title>Mediterranean grassland soil C-N compound turnover is dependent on rainfall and depth, and is mediated by genomically divergent microorganisms.</title>
        <authorList>
            <person name="Diamond S."/>
            <person name="Andeer P.F."/>
            <person name="Li Z."/>
            <person name="Crits-Christoph A."/>
            <person name="Burstein D."/>
            <person name="Anantharaman K."/>
            <person name="Lane K.R."/>
            <person name="Thomas B.C."/>
            <person name="Pan C."/>
            <person name="Northen T.R."/>
            <person name="Banfield J.F."/>
        </authorList>
    </citation>
    <scope>NUCLEOTIDE SEQUENCE [LARGE SCALE GENOMIC DNA]</scope>
    <source>
        <strain evidence="9">WS_11</strain>
    </source>
</reference>
<dbReference type="PROSITE" id="PS00687">
    <property type="entry name" value="ALDEHYDE_DEHYDR_GLU"/>
    <property type="match status" value="1"/>
</dbReference>
<dbReference type="FunFam" id="3.40.605.10:FF:000007">
    <property type="entry name" value="NAD/NADP-dependent betaine aldehyde dehydrogenase"/>
    <property type="match status" value="1"/>
</dbReference>
<dbReference type="PANTHER" id="PTHR43521">
    <property type="entry name" value="ALPHA-AMINOADIPIC SEMIALDEHYDE DEHYDROGENASE"/>
    <property type="match status" value="1"/>
</dbReference>
<name>A0A538UB87_UNCEI</name>
<dbReference type="SUPFAM" id="SSF53720">
    <property type="entry name" value="ALDH-like"/>
    <property type="match status" value="1"/>
</dbReference>
<dbReference type="Pfam" id="PF00171">
    <property type="entry name" value="Aldedh"/>
    <property type="match status" value="1"/>
</dbReference>
<dbReference type="Gene3D" id="3.40.605.10">
    <property type="entry name" value="Aldehyde Dehydrogenase, Chain A, domain 1"/>
    <property type="match status" value="1"/>
</dbReference>
<evidence type="ECO:0000256" key="1">
    <source>
        <dbReference type="ARBA" id="ARBA00009986"/>
    </source>
</evidence>
<keyword evidence="4" id="KW-0520">NAD</keyword>
<dbReference type="InterPro" id="IPR016160">
    <property type="entry name" value="Ald_DH_CS_CYS"/>
</dbReference>
<evidence type="ECO:0000256" key="7">
    <source>
        <dbReference type="RuleBase" id="RU003345"/>
    </source>
</evidence>
<evidence type="ECO:0000259" key="8">
    <source>
        <dbReference type="Pfam" id="PF00171"/>
    </source>
</evidence>
<dbReference type="InterPro" id="IPR029510">
    <property type="entry name" value="Ald_DH_CS_GLU"/>
</dbReference>
<dbReference type="Proteomes" id="UP000319771">
    <property type="component" value="Unassembled WGS sequence"/>
</dbReference>
<dbReference type="InterPro" id="IPR016162">
    <property type="entry name" value="Ald_DH_N"/>
</dbReference>
<evidence type="ECO:0000256" key="5">
    <source>
        <dbReference type="ARBA" id="ARBA00024226"/>
    </source>
</evidence>
<accession>A0A538UB87</accession>
<comment type="caution">
    <text evidence="9">The sequence shown here is derived from an EMBL/GenBank/DDBJ whole genome shotgun (WGS) entry which is preliminary data.</text>
</comment>
<dbReference type="PANTHER" id="PTHR43521:SF1">
    <property type="entry name" value="ALPHA-AMINOADIPIC SEMIALDEHYDE DEHYDROGENASE"/>
    <property type="match status" value="1"/>
</dbReference>
<dbReference type="FunFam" id="3.40.309.10:FF:000009">
    <property type="entry name" value="Aldehyde dehydrogenase A"/>
    <property type="match status" value="1"/>
</dbReference>
<comment type="similarity">
    <text evidence="1 7">Belongs to the aldehyde dehydrogenase family.</text>
</comment>
<dbReference type="InterPro" id="IPR044638">
    <property type="entry name" value="ALDH7A1-like"/>
</dbReference>
<sequence>MAETHLNLIGGRWVKARSGRTFANHNPATGEALGDYPASGPEDVDAAVAAAAKAYPAWRLTPAPKRAEIVFRAGELIRARKEDLARAMTREMGKILVETRGDVQEGIDMAYLAAGEGRRMYGVTTPSEMPNKWAMSVRAPIGVVGVITPWNFPFAIPSWKLMPALVAGNTAVFKPAGDTPEMAWHFAKIFEAAGLPAGVLNLVFGSGAQVGEPMVAHPGIAVISFTGSTDVGLGIAGRGGALGKRISLEMGGKNAIIVLEDADLSLATDAILWSAFGTTGQRCTACSRVLVHERVHDALAQRLAERARRLTLGDGLDPATEVGPLVNAKQVETVADYVAVGMQEGTLAAGGARAAEGTLARGHFFRPTVFTGVKADARIAVEEIFGPVLALVKVTDLEEAVAVNNASRYGLSSAIFTADVHRAFAAMRDLETGIVYVNHGTTGAETHLPFGGTRGTGNGHREAGHTMLDPFTEWKSIYVDFSGRLQRAQIDNA</sequence>
<evidence type="ECO:0000313" key="9">
    <source>
        <dbReference type="EMBL" id="TMQ73156.1"/>
    </source>
</evidence>
<dbReference type="InterPro" id="IPR016163">
    <property type="entry name" value="Ald_DH_C"/>
</dbReference>